<evidence type="ECO:0000259" key="8">
    <source>
        <dbReference type="Pfam" id="PF12704"/>
    </source>
</evidence>
<organism evidence="9 10">
    <name type="scientific">SAR86 cluster bacterium</name>
    <dbReference type="NCBI Taxonomy" id="2030880"/>
    <lineage>
        <taxon>Bacteria</taxon>
        <taxon>Pseudomonadati</taxon>
        <taxon>Pseudomonadota</taxon>
        <taxon>Gammaproteobacteria</taxon>
        <taxon>SAR86 cluster</taxon>
    </lineage>
</organism>
<feature type="transmembrane region" description="Helical" evidence="6">
    <location>
        <begin position="27"/>
        <end position="48"/>
    </location>
</feature>
<keyword evidence="2" id="KW-1003">Cell membrane</keyword>
<protein>
    <recommendedName>
        <fullName evidence="11">ABC transporter permease</fullName>
    </recommendedName>
</protein>
<name>A0A2A4WYP5_9GAMM</name>
<dbReference type="PANTHER" id="PTHR30572">
    <property type="entry name" value="MEMBRANE COMPONENT OF TRANSPORTER-RELATED"/>
    <property type="match status" value="1"/>
</dbReference>
<dbReference type="EMBL" id="NVUL01000074">
    <property type="protein sequence ID" value="PCI75463.1"/>
    <property type="molecule type" value="Genomic_DNA"/>
</dbReference>
<evidence type="ECO:0008006" key="11">
    <source>
        <dbReference type="Google" id="ProtNLM"/>
    </source>
</evidence>
<feature type="transmembrane region" description="Helical" evidence="6">
    <location>
        <begin position="715"/>
        <end position="739"/>
    </location>
</feature>
<dbReference type="InterPro" id="IPR050250">
    <property type="entry name" value="Macrolide_Exporter_MacB"/>
</dbReference>
<feature type="transmembrane region" description="Helical" evidence="6">
    <location>
        <begin position="438"/>
        <end position="464"/>
    </location>
</feature>
<gene>
    <name evidence="9" type="ORF">COB20_12815</name>
</gene>
<feature type="transmembrane region" description="Helical" evidence="6">
    <location>
        <begin position="799"/>
        <end position="821"/>
    </location>
</feature>
<dbReference type="PANTHER" id="PTHR30572:SF18">
    <property type="entry name" value="ABC-TYPE MACROLIDE FAMILY EXPORT SYSTEM PERMEASE COMPONENT 2"/>
    <property type="match status" value="1"/>
</dbReference>
<evidence type="ECO:0000256" key="6">
    <source>
        <dbReference type="SAM" id="Phobius"/>
    </source>
</evidence>
<feature type="domain" description="ABC3 transporter permease C-terminal" evidence="7">
    <location>
        <begin position="719"/>
        <end position="833"/>
    </location>
</feature>
<evidence type="ECO:0000259" key="7">
    <source>
        <dbReference type="Pfam" id="PF02687"/>
    </source>
</evidence>
<feature type="domain" description="MacB-like periplasmic core" evidence="8">
    <location>
        <begin position="26"/>
        <end position="243"/>
    </location>
</feature>
<evidence type="ECO:0000256" key="1">
    <source>
        <dbReference type="ARBA" id="ARBA00004651"/>
    </source>
</evidence>
<dbReference type="InterPro" id="IPR025857">
    <property type="entry name" value="MacB_PCD"/>
</dbReference>
<feature type="domain" description="ABC3 transporter permease C-terminal" evidence="7">
    <location>
        <begin position="306"/>
        <end position="418"/>
    </location>
</feature>
<evidence type="ECO:0000313" key="10">
    <source>
        <dbReference type="Proteomes" id="UP000218767"/>
    </source>
</evidence>
<feature type="transmembrane region" description="Helical" evidence="6">
    <location>
        <begin position="302"/>
        <end position="325"/>
    </location>
</feature>
<feature type="transmembrane region" description="Helical" evidence="6">
    <location>
        <begin position="393"/>
        <end position="417"/>
    </location>
</feature>
<evidence type="ECO:0000256" key="2">
    <source>
        <dbReference type="ARBA" id="ARBA00022475"/>
    </source>
</evidence>
<dbReference type="AlphaFoldDB" id="A0A2A4WYP5"/>
<evidence type="ECO:0000256" key="4">
    <source>
        <dbReference type="ARBA" id="ARBA00022989"/>
    </source>
</evidence>
<reference evidence="10" key="1">
    <citation type="submission" date="2017-08" db="EMBL/GenBank/DDBJ databases">
        <title>A dynamic microbial community with high functional redundancy inhabits the cold, oxic subseafloor aquifer.</title>
        <authorList>
            <person name="Tully B.J."/>
            <person name="Wheat C.G."/>
            <person name="Glazer B.T."/>
            <person name="Huber J.A."/>
        </authorList>
    </citation>
    <scope>NUCLEOTIDE SEQUENCE [LARGE SCALE GENOMIC DNA]</scope>
</reference>
<evidence type="ECO:0000256" key="5">
    <source>
        <dbReference type="ARBA" id="ARBA00023136"/>
    </source>
</evidence>
<keyword evidence="3 6" id="KW-0812">Transmembrane</keyword>
<dbReference type="GO" id="GO:0005886">
    <property type="term" value="C:plasma membrane"/>
    <property type="evidence" value="ECO:0007669"/>
    <property type="project" value="UniProtKB-SubCell"/>
</dbReference>
<dbReference type="Proteomes" id="UP000218767">
    <property type="component" value="Unassembled WGS sequence"/>
</dbReference>
<accession>A0A2A4WYP5</accession>
<dbReference type="GO" id="GO:0022857">
    <property type="term" value="F:transmembrane transporter activity"/>
    <property type="evidence" value="ECO:0007669"/>
    <property type="project" value="TreeGrafter"/>
</dbReference>
<keyword evidence="4 6" id="KW-1133">Transmembrane helix</keyword>
<comment type="caution">
    <text evidence="9">The sequence shown here is derived from an EMBL/GenBank/DDBJ whole genome shotgun (WGS) entry which is preliminary data.</text>
</comment>
<comment type="subcellular location">
    <subcellularLocation>
        <location evidence="1">Cell membrane</location>
        <topology evidence="1">Multi-pass membrane protein</topology>
    </subcellularLocation>
</comment>
<feature type="transmembrane region" description="Helical" evidence="6">
    <location>
        <begin position="346"/>
        <end position="373"/>
    </location>
</feature>
<dbReference type="Pfam" id="PF12704">
    <property type="entry name" value="MacB_PCD"/>
    <property type="match status" value="1"/>
</dbReference>
<proteinExistence type="predicted"/>
<sequence length="840" mass="92847">MNRFRHMFKNYLTTAWNILLKNKLYSAINILGLAVGLSACILIALYVLSELSYDKHWKNADQIYRINAQTRLPGSPPSRSTLTATQLLPALQNYFPAELETGARMWELDLADIVVNDSVYQESIMMVDKGFVDLFELDLVTGSFDDVFATLNNIALSEDVATRFFGGSDAIGELIQVPAKFPMPARDYLVSAVYKPASENTVLSLPAIAPIDEMALSSMYSWSSPIVQTFIGLEADIDKESFAANFPDLINLHAKFPDSFTNDGSFSPAEVLEYELQAITDIYLNPWSESDAINAGSKTTNLIFSFIAVLVLTIACINFIVLTVAKSTRRNKEVAVRKVMGARRKALILQFLSEAVLITLIAVVVGLVLLELTMPLFALFSGTELSVNYASPLTYLLLLGMVFLVGVAGGFYPALVLSGFRPSRSLNNSQSLNSRGGFYARNALVVFQFVVSVSLIIATTAIFLQSRFATSTNLGFNPDNLLLIENTYRIDVDRRELLKQEINRIDGVVSSGFSLFRPGTGSNFRSIVTVLPSGDSSLVESTPITLGANSIDSEFFDTYRMPIVAGRNYDESYQRDQIPRSLDSESGLVLEANVIISEAAVQVLGFSSPNDALGRHIRTSYGIGRGPGIFDLTIIGVVANSRFRTARGEISPEIFYFDSILRTNLTVRFEGEPQQLLSAVTEIWPFFIDDVALSTEFVDQIVNSQFSDVETQRNVLAGFSMLTVIVACLGLLGMSAFTVEQRTKEIGLRKVMGAKIGDIVRLLVWQFSKPVLVANLIAWPITVWIMIRWLESFSNRIDSLWLLPLCLATGVISLLFMWITVAGSTSQIARRSPIHALRYE</sequence>
<keyword evidence="5 6" id="KW-0472">Membrane</keyword>
<dbReference type="InterPro" id="IPR003838">
    <property type="entry name" value="ABC3_permease_C"/>
</dbReference>
<feature type="transmembrane region" description="Helical" evidence="6">
    <location>
        <begin position="760"/>
        <end position="787"/>
    </location>
</feature>
<dbReference type="Pfam" id="PF02687">
    <property type="entry name" value="FtsX"/>
    <property type="match status" value="2"/>
</dbReference>
<evidence type="ECO:0000256" key="3">
    <source>
        <dbReference type="ARBA" id="ARBA00022692"/>
    </source>
</evidence>
<evidence type="ECO:0000313" key="9">
    <source>
        <dbReference type="EMBL" id="PCI75463.1"/>
    </source>
</evidence>